<evidence type="ECO:0000313" key="1">
    <source>
        <dbReference type="EMBL" id="OLP07863.1"/>
    </source>
</evidence>
<dbReference type="Proteomes" id="UP000185911">
    <property type="component" value="Unassembled WGS sequence"/>
</dbReference>
<protein>
    <submittedName>
        <fullName evidence="1">MarC family protein</fullName>
    </submittedName>
</protein>
<reference evidence="1 2" key="1">
    <citation type="submission" date="2017-01" db="EMBL/GenBank/DDBJ databases">
        <title>Genome sequence of Rhodoferax antarcticus ANT.BR, a psychrophilic purple nonsulfur bacterium from an Antarctic microbial mat.</title>
        <authorList>
            <person name="Baker J."/>
            <person name="Riester C."/>
            <person name="Skinner B."/>
            <person name="Newell A."/>
            <person name="Swingley W."/>
            <person name="Madigan M."/>
            <person name="Jung D."/>
            <person name="Asao M."/>
            <person name="Chen M."/>
            <person name="Loughlin P."/>
            <person name="Pan H."/>
            <person name="Lin S."/>
            <person name="Li N."/>
            <person name="Shaw J."/>
            <person name="Prado M."/>
            <person name="Sherman C."/>
            <person name="Li X."/>
            <person name="Tang J."/>
            <person name="Blankenship R."/>
            <person name="Zhao T."/>
            <person name="Touchman J."/>
            <person name="Sattley M."/>
        </authorList>
    </citation>
    <scope>NUCLEOTIDE SEQUENCE [LARGE SCALE GENOMIC DNA]</scope>
    <source>
        <strain evidence="1 2">ANT.BR</strain>
    </source>
</reference>
<name>A0A1Q8YIS5_9BURK</name>
<proteinExistence type="predicted"/>
<comment type="caution">
    <text evidence="1">The sequence shown here is derived from an EMBL/GenBank/DDBJ whole genome shotgun (WGS) entry which is preliminary data.</text>
</comment>
<evidence type="ECO:0000313" key="2">
    <source>
        <dbReference type="Proteomes" id="UP000185911"/>
    </source>
</evidence>
<keyword evidence="2" id="KW-1185">Reference proteome</keyword>
<accession>A0A1Q8YIS5</accession>
<organism evidence="1 2">
    <name type="scientific">Rhodoferax antarcticus ANT.BR</name>
    <dbReference type="NCBI Taxonomy" id="1111071"/>
    <lineage>
        <taxon>Bacteria</taxon>
        <taxon>Pseudomonadati</taxon>
        <taxon>Pseudomonadota</taxon>
        <taxon>Betaproteobacteria</taxon>
        <taxon>Burkholderiales</taxon>
        <taxon>Comamonadaceae</taxon>
        <taxon>Rhodoferax</taxon>
    </lineage>
</organism>
<dbReference type="EMBL" id="MSYM01000007">
    <property type="protein sequence ID" value="OLP07863.1"/>
    <property type="molecule type" value="Genomic_DNA"/>
</dbReference>
<gene>
    <name evidence="1" type="primary">marC</name>
    <name evidence="1" type="ORF">BLL52_0960</name>
</gene>
<sequence length="62" mass="6721">MQYTFVSASFLPILISKPIRNAPNFATALQPVATERRAGVLLREGLIAFALLLTFNAQVTSA</sequence>
<dbReference type="STRING" id="81479.RA876_18665"/>
<dbReference type="AlphaFoldDB" id="A0A1Q8YIS5"/>